<dbReference type="NCBIfam" id="NF001263">
    <property type="entry name" value="PRK00226.1-4"/>
    <property type="match status" value="1"/>
</dbReference>
<dbReference type="PIRSF" id="PIRSF006092">
    <property type="entry name" value="GreA_GreB"/>
    <property type="match status" value="1"/>
</dbReference>
<evidence type="ECO:0000256" key="4">
    <source>
        <dbReference type="ARBA" id="ARBA00024916"/>
    </source>
</evidence>
<dbReference type="InterPro" id="IPR022691">
    <property type="entry name" value="Tscrpt_elong_fac_GreA/B_N"/>
</dbReference>
<dbReference type="SUPFAM" id="SSF46557">
    <property type="entry name" value="GreA transcript cleavage protein, N-terminal domain"/>
    <property type="match status" value="1"/>
</dbReference>
<keyword evidence="2" id="KW-0238">DNA-binding</keyword>
<dbReference type="NCBIfam" id="TIGR01462">
    <property type="entry name" value="greA"/>
    <property type="match status" value="1"/>
</dbReference>
<reference evidence="7" key="1">
    <citation type="submission" date="2018-06" db="EMBL/GenBank/DDBJ databases">
        <authorList>
            <person name="Zhirakovskaya E."/>
        </authorList>
    </citation>
    <scope>NUCLEOTIDE SEQUENCE</scope>
</reference>
<dbReference type="GO" id="GO:0032784">
    <property type="term" value="P:regulation of DNA-templated transcription elongation"/>
    <property type="evidence" value="ECO:0007669"/>
    <property type="project" value="InterPro"/>
</dbReference>
<dbReference type="FunFam" id="3.10.50.30:FF:000001">
    <property type="entry name" value="Transcription elongation factor GreA"/>
    <property type="match status" value="1"/>
</dbReference>
<evidence type="ECO:0000259" key="6">
    <source>
        <dbReference type="Pfam" id="PF03449"/>
    </source>
</evidence>
<dbReference type="InterPro" id="IPR028624">
    <property type="entry name" value="Tscrpt_elong_fac_GreA/B"/>
</dbReference>
<dbReference type="GO" id="GO:0070063">
    <property type="term" value="F:RNA polymerase binding"/>
    <property type="evidence" value="ECO:0007669"/>
    <property type="project" value="InterPro"/>
</dbReference>
<evidence type="ECO:0000256" key="2">
    <source>
        <dbReference type="ARBA" id="ARBA00023125"/>
    </source>
</evidence>
<dbReference type="HAMAP" id="MF_00105">
    <property type="entry name" value="GreA_GreB"/>
    <property type="match status" value="1"/>
</dbReference>
<dbReference type="PANTHER" id="PTHR30437">
    <property type="entry name" value="TRANSCRIPTION ELONGATION FACTOR GREA"/>
    <property type="match status" value="1"/>
</dbReference>
<dbReference type="InterPro" id="IPR006359">
    <property type="entry name" value="Tscrpt_elong_fac_GreA"/>
</dbReference>
<organism evidence="7">
    <name type="scientific">hydrothermal vent metagenome</name>
    <dbReference type="NCBI Taxonomy" id="652676"/>
    <lineage>
        <taxon>unclassified sequences</taxon>
        <taxon>metagenomes</taxon>
        <taxon>ecological metagenomes</taxon>
    </lineage>
</organism>
<gene>
    <name evidence="7" type="ORF">MNBD_NITROSPINAE01-1021</name>
</gene>
<dbReference type="FunFam" id="1.10.287.180:FF:000001">
    <property type="entry name" value="Transcription elongation factor GreA"/>
    <property type="match status" value="1"/>
</dbReference>
<keyword evidence="7" id="KW-0251">Elongation factor</keyword>
<keyword evidence="1" id="KW-0805">Transcription regulation</keyword>
<evidence type="ECO:0000313" key="7">
    <source>
        <dbReference type="EMBL" id="VAX17347.1"/>
    </source>
</evidence>
<dbReference type="GO" id="GO:0003677">
    <property type="term" value="F:DNA binding"/>
    <property type="evidence" value="ECO:0007669"/>
    <property type="project" value="UniProtKB-KW"/>
</dbReference>
<protein>
    <submittedName>
        <fullName evidence="7">Transcription elongation factor GreA</fullName>
    </submittedName>
</protein>
<keyword evidence="7" id="KW-0648">Protein biosynthesis</keyword>
<dbReference type="InterPro" id="IPR023459">
    <property type="entry name" value="Tscrpt_elong_fac_GreA/B_fam"/>
</dbReference>
<dbReference type="PANTHER" id="PTHR30437:SF4">
    <property type="entry name" value="TRANSCRIPTION ELONGATION FACTOR GREA"/>
    <property type="match status" value="1"/>
</dbReference>
<dbReference type="InterPro" id="IPR001437">
    <property type="entry name" value="Tscrpt_elong_fac_GreA/B_C"/>
</dbReference>
<dbReference type="SUPFAM" id="SSF54534">
    <property type="entry name" value="FKBP-like"/>
    <property type="match status" value="1"/>
</dbReference>
<comment type="function">
    <text evidence="4">Necessary for efficient RNA polymerase transcription elongation past template-encoded arresting sites. The arresting sites in DNA have the property of trapping a certain fraction of elongating RNA polymerases that pass through, resulting in locked ternary complexes. Cleavage of the nascent transcript by cleavage factors such as GreA or GreB allows the resumption of elongation from the new 3'terminus. GreA releases sequences of 2 to 3 nucleotides.</text>
</comment>
<keyword evidence="3" id="KW-0804">Transcription</keyword>
<dbReference type="EMBL" id="UOGC01000050">
    <property type="protein sequence ID" value="VAX17347.1"/>
    <property type="molecule type" value="Genomic_DNA"/>
</dbReference>
<name>A0A3B1CKS5_9ZZZZ</name>
<evidence type="ECO:0000256" key="1">
    <source>
        <dbReference type="ARBA" id="ARBA00023015"/>
    </source>
</evidence>
<feature type="domain" description="Transcription elongation factor GreA/GreB C-terminal" evidence="5">
    <location>
        <begin position="76"/>
        <end position="150"/>
    </location>
</feature>
<dbReference type="InterPro" id="IPR036805">
    <property type="entry name" value="Tscrpt_elong_fac_GreA/B_N_sf"/>
</dbReference>
<sequence length="160" mass="18169">MYIKIIRKLEDEMNTLDHELRVDLPRELKTAADHGDLSENAEYDAAKERKRFVESRISVLQKRVSEIKSIDINRIPHDRVGLGSFVKLEDLDTDEVVEYTFVLPEESNPDKGKISLATPIGKALVGKKVGDDIEVITPKGKREFEIVELTTVHDQSKKNA</sequence>
<feature type="domain" description="Transcription elongation factor GreA/GreB N-terminal" evidence="6">
    <location>
        <begin position="7"/>
        <end position="66"/>
    </location>
</feature>
<dbReference type="AlphaFoldDB" id="A0A3B1CKS5"/>
<dbReference type="Gene3D" id="3.10.50.30">
    <property type="entry name" value="Transcription elongation factor, GreA/GreB, C-terminal domain"/>
    <property type="match status" value="1"/>
</dbReference>
<proteinExistence type="inferred from homology"/>
<dbReference type="Pfam" id="PF01272">
    <property type="entry name" value="GreA_GreB"/>
    <property type="match status" value="1"/>
</dbReference>
<dbReference type="Gene3D" id="1.10.287.180">
    <property type="entry name" value="Transcription elongation factor, GreA/GreB, N-terminal domain"/>
    <property type="match status" value="1"/>
</dbReference>
<evidence type="ECO:0000256" key="3">
    <source>
        <dbReference type="ARBA" id="ARBA00023163"/>
    </source>
</evidence>
<evidence type="ECO:0000259" key="5">
    <source>
        <dbReference type="Pfam" id="PF01272"/>
    </source>
</evidence>
<dbReference type="GO" id="GO:0003746">
    <property type="term" value="F:translation elongation factor activity"/>
    <property type="evidence" value="ECO:0007669"/>
    <property type="project" value="UniProtKB-KW"/>
</dbReference>
<dbReference type="InterPro" id="IPR036953">
    <property type="entry name" value="GreA/GreB_C_sf"/>
</dbReference>
<accession>A0A3B1CKS5</accession>
<dbReference type="GO" id="GO:0006354">
    <property type="term" value="P:DNA-templated transcription elongation"/>
    <property type="evidence" value="ECO:0007669"/>
    <property type="project" value="TreeGrafter"/>
</dbReference>
<dbReference type="Pfam" id="PF03449">
    <property type="entry name" value="GreA_GreB_N"/>
    <property type="match status" value="1"/>
</dbReference>